<evidence type="ECO:0000313" key="1">
    <source>
        <dbReference type="EMBL" id="KTB47826.1"/>
    </source>
</evidence>
<protein>
    <submittedName>
        <fullName evidence="1">Uncharacterized protein</fullName>
    </submittedName>
</protein>
<comment type="caution">
    <text evidence="1">The sequence shown here is derived from an EMBL/GenBank/DDBJ whole genome shotgun (WGS) entry which is preliminary data.</text>
</comment>
<dbReference type="AlphaFoldDB" id="A0A0W0GGZ5"/>
<proteinExistence type="predicted"/>
<accession>A0A0W0GGZ5</accession>
<dbReference type="Proteomes" id="UP000053947">
    <property type="component" value="Unassembled WGS sequence"/>
</dbReference>
<reference evidence="1 2" key="1">
    <citation type="submission" date="2015-06" db="EMBL/GenBank/DDBJ databases">
        <title>Genome sequence of the organohalide-respiring Dehalogenimonas alkenigignens type strain (IP3-3T).</title>
        <authorList>
            <person name="Key T.A."/>
            <person name="Richmond D.P."/>
            <person name="Bowman K.S."/>
            <person name="Cho Y.-J."/>
            <person name="Chun J."/>
            <person name="da Costa M.S."/>
            <person name="Rainey F.A."/>
            <person name="Moe W.M."/>
        </authorList>
    </citation>
    <scope>NUCLEOTIDE SEQUENCE [LARGE SCALE GENOMIC DNA]</scope>
    <source>
        <strain evidence="1 2">IP3-3</strain>
    </source>
</reference>
<gene>
    <name evidence="1" type="ORF">DEALK_06710</name>
</gene>
<dbReference type="EMBL" id="LFDV01000002">
    <property type="protein sequence ID" value="KTB47826.1"/>
    <property type="molecule type" value="Genomic_DNA"/>
</dbReference>
<keyword evidence="2" id="KW-1185">Reference proteome</keyword>
<evidence type="ECO:0000313" key="2">
    <source>
        <dbReference type="Proteomes" id="UP000053947"/>
    </source>
</evidence>
<name>A0A0W0GGZ5_9CHLR</name>
<dbReference type="STRING" id="1217799.DEALK_06710"/>
<dbReference type="RefSeq" id="WP_244881573.1">
    <property type="nucleotide sequence ID" value="NZ_KQ758903.1"/>
</dbReference>
<organism evidence="1 2">
    <name type="scientific">Dehalogenimonas alkenigignens</name>
    <dbReference type="NCBI Taxonomy" id="1217799"/>
    <lineage>
        <taxon>Bacteria</taxon>
        <taxon>Bacillati</taxon>
        <taxon>Chloroflexota</taxon>
        <taxon>Dehalococcoidia</taxon>
        <taxon>Dehalococcoidales</taxon>
        <taxon>Dehalococcoidaceae</taxon>
        <taxon>Dehalogenimonas</taxon>
    </lineage>
</organism>
<sequence>MPSEMELRPSRGGFLRPFGCGWFIREYLLGNGPEDSPRIDPERGAPQADINYEYKEALARATARERAERIISKQVVRGVDVTEEYAEEIYQSQLRKVSRKFTHMRYHSFLMYFGVLKRLGWVEATERQEPSAIQDNYPDAPKRTYYRLTQEGISADDRSWANPLFTLYPEIGPNHLKNN</sequence>